<feature type="compositionally biased region" description="Polar residues" evidence="2">
    <location>
        <begin position="165"/>
        <end position="199"/>
    </location>
</feature>
<keyword evidence="3" id="KW-0732">Signal</keyword>
<gene>
    <name evidence="5" type="primary">nhba</name>
</gene>
<accession>A0A024A4L1</accession>
<comment type="subcellular location">
    <subcellularLocation>
        <location evidence="1">Cell outer membrane</location>
    </subcellularLocation>
</comment>
<sequence>MFKRSVIAMACIFALSACGGGGGGSPDVKSADTLSKPAAPVVSEKETEAKEDAPQAGSQGQGAPSAQGGQDMAAVSEENTGNGGAAATDKPKNEDEGAQNDMPQNAADTDSLTPNHTPASNMPAGNMENQAPDAGESEQPANQPDMANTADGMQGDDLSAGGENAGNTAAQGTNQAENNQTAGSQNPASSTNPSATNSGGDFGRTNVGNSVVIDGPSQNITLTHCKGDSCSGNNFLDEEVQLKSEFEKLSDADKISNYKKDGKNDGKNDKFVGLVADSVQMKGINQYIIFYKPKPTSFARFRRSARSRRSLPAEMPLIPVNQADTLIVDGEAVSLTGHSGNIFAPEGNYRYLTYGAEKLPGGSYALRVQGEPSKGEMLAGTAVYNGEVLHFHTENGRPSPSRGRFAAKVDFGSKSVDGIIDSGDGLHMGTQKFKAAIDGNGFKGTWTENGGGDVSGKFYGPAGEEVAGKYSYRPTDAEKGGFGVFAGKKEQD</sequence>
<feature type="chain" id="PRO_5001527415" evidence="3">
    <location>
        <begin position="20"/>
        <end position="492"/>
    </location>
</feature>
<dbReference type="SUPFAM" id="SSF56925">
    <property type="entry name" value="OMPA-like"/>
    <property type="match status" value="1"/>
</dbReference>
<name>A0A024A4L1_NEIME</name>
<dbReference type="Gene3D" id="2.40.160.90">
    <property type="match status" value="1"/>
</dbReference>
<protein>
    <submittedName>
        <fullName evidence="5">Neisserial heparin binding antigen</fullName>
    </submittedName>
</protein>
<proteinExistence type="predicted"/>
<feature type="compositionally biased region" description="Polar residues" evidence="2">
    <location>
        <begin position="101"/>
        <end position="120"/>
    </location>
</feature>
<dbReference type="InterPro" id="IPR001677">
    <property type="entry name" value="TbpB_B_D"/>
</dbReference>
<dbReference type="AlphaFoldDB" id="A0A024A4L1"/>
<reference evidence="5" key="1">
    <citation type="journal article" date="2014" name="BMC Microbiol.">
        <title>Diversity of greek meningococcal serogroup B isolates and estimated coverage of the 4CMenB meningococcal vaccine.</title>
        <authorList>
            <person name="Tzanakaki G."/>
            <person name="Hong E."/>
            <person name="Kesanopoulos K."/>
            <person name="Xirogianni A."/>
            <person name="Bambini S."/>
            <person name="Orlandi L."/>
            <person name="Comanducci M."/>
            <person name="Muzzi A."/>
            <person name="Taha M.K."/>
        </authorList>
    </citation>
    <scope>NUCLEOTIDE SEQUENCE</scope>
    <source>
        <strain evidence="5">W-2608</strain>
    </source>
</reference>
<organism evidence="5">
    <name type="scientific">Neisseria meningitidis</name>
    <dbReference type="NCBI Taxonomy" id="487"/>
    <lineage>
        <taxon>Bacteria</taxon>
        <taxon>Pseudomonadati</taxon>
        <taxon>Pseudomonadota</taxon>
        <taxon>Betaproteobacteria</taxon>
        <taxon>Neisseriales</taxon>
        <taxon>Neisseriaceae</taxon>
        <taxon>Neisseria</taxon>
    </lineage>
</organism>
<evidence type="ECO:0000313" key="5">
    <source>
        <dbReference type="EMBL" id="AHY94715.1"/>
    </source>
</evidence>
<feature type="compositionally biased region" description="Low complexity" evidence="2">
    <location>
        <begin position="54"/>
        <end position="70"/>
    </location>
</feature>
<feature type="signal peptide" evidence="3">
    <location>
        <begin position="1"/>
        <end position="19"/>
    </location>
</feature>
<evidence type="ECO:0000256" key="1">
    <source>
        <dbReference type="ARBA" id="ARBA00004442"/>
    </source>
</evidence>
<feature type="domain" description="Transferrin-binding protein B C-lobe/N-lobe beta-barrel" evidence="4">
    <location>
        <begin position="380"/>
        <end position="489"/>
    </location>
</feature>
<dbReference type="GO" id="GO:0009279">
    <property type="term" value="C:cell outer membrane"/>
    <property type="evidence" value="ECO:0007669"/>
    <property type="project" value="UniProtKB-SubCell"/>
</dbReference>
<dbReference type="InterPro" id="IPR011250">
    <property type="entry name" value="OMP/PagP_B-barrel"/>
</dbReference>
<feature type="compositionally biased region" description="Basic and acidic residues" evidence="2">
    <location>
        <begin position="43"/>
        <end position="53"/>
    </location>
</feature>
<evidence type="ECO:0000256" key="2">
    <source>
        <dbReference type="SAM" id="MobiDB-lite"/>
    </source>
</evidence>
<dbReference type="PROSITE" id="PS51257">
    <property type="entry name" value="PROKAR_LIPOPROTEIN"/>
    <property type="match status" value="1"/>
</dbReference>
<evidence type="ECO:0000256" key="3">
    <source>
        <dbReference type="SAM" id="SignalP"/>
    </source>
</evidence>
<dbReference type="Pfam" id="PF01298">
    <property type="entry name" value="TbpB_B_D"/>
    <property type="match status" value="1"/>
</dbReference>
<feature type="region of interest" description="Disordered" evidence="2">
    <location>
        <begin position="21"/>
        <end position="211"/>
    </location>
</feature>
<evidence type="ECO:0000259" key="4">
    <source>
        <dbReference type="Pfam" id="PF01298"/>
    </source>
</evidence>
<dbReference type="Gene3D" id="6.20.50.70">
    <property type="match status" value="1"/>
</dbReference>
<dbReference type="EMBL" id="KJ567318">
    <property type="protein sequence ID" value="AHY94715.1"/>
    <property type="molecule type" value="Genomic_DNA"/>
</dbReference>